<dbReference type="Proteomes" id="UP000288716">
    <property type="component" value="Unassembled WGS sequence"/>
</dbReference>
<sequence>MQWEDSECVAIINVLLQQPRTKTEKKLHQQFSLIDGVLCSTAEVNGRPRKRLVIPKKMRPFVLEIVHDNNGHGDFRRTFGKLSERWYWYGYRIECKNYVETCEICQRMNRKTTKAEGLMTSRRIPKLPFEVVSVDHFGPLEVNEGFKYVIILIDHNTRYIVAKPQKSTKSKEFLRFIEEEVVTKFGAPQVLISDRGTYFVSKEAFTYLVSNGIKHLTSPAYFPESNGLAERAVQTMKNTLRKMLDGKQNWKREINKAVFNVNTSINSSTGVSPFELMFGYKPRIQEESIIGTVMESENRIYQMEKLKELRRNALQSMEEAHKRQATYYNENRKETSF</sequence>
<accession>A0A443RWE6</accession>
<evidence type="ECO:0000313" key="4">
    <source>
        <dbReference type="Proteomes" id="UP000288716"/>
    </source>
</evidence>
<evidence type="ECO:0000259" key="2">
    <source>
        <dbReference type="PROSITE" id="PS50994"/>
    </source>
</evidence>
<dbReference type="InterPro" id="IPR012337">
    <property type="entry name" value="RNaseH-like_sf"/>
</dbReference>
<dbReference type="Pfam" id="PF17921">
    <property type="entry name" value="Integrase_H2C2"/>
    <property type="match status" value="1"/>
</dbReference>
<dbReference type="EC" id="2.7.7.49" evidence="1"/>
<dbReference type="VEuPathDB" id="VectorBase:LDEU012562"/>
<evidence type="ECO:0000313" key="3">
    <source>
        <dbReference type="EMBL" id="RWS19478.1"/>
    </source>
</evidence>
<proteinExistence type="predicted"/>
<dbReference type="EMBL" id="NCKV01025718">
    <property type="protein sequence ID" value="RWS19478.1"/>
    <property type="molecule type" value="Genomic_DNA"/>
</dbReference>
<dbReference type="GO" id="GO:0015074">
    <property type="term" value="P:DNA integration"/>
    <property type="evidence" value="ECO:0007669"/>
    <property type="project" value="InterPro"/>
</dbReference>
<dbReference type="InterPro" id="IPR001584">
    <property type="entry name" value="Integrase_cat-core"/>
</dbReference>
<dbReference type="OrthoDB" id="6502059at2759"/>
<dbReference type="InterPro" id="IPR041588">
    <property type="entry name" value="Integrase_H2C2"/>
</dbReference>
<dbReference type="PANTHER" id="PTHR37984">
    <property type="entry name" value="PROTEIN CBG26694"/>
    <property type="match status" value="1"/>
</dbReference>
<gene>
    <name evidence="3" type="ORF">B4U80_12288</name>
</gene>
<feature type="non-terminal residue" evidence="3">
    <location>
        <position position="337"/>
    </location>
</feature>
<dbReference type="InterPro" id="IPR036397">
    <property type="entry name" value="RNaseH_sf"/>
</dbReference>
<dbReference type="SUPFAM" id="SSF53098">
    <property type="entry name" value="Ribonuclease H-like"/>
    <property type="match status" value="1"/>
</dbReference>
<dbReference type="Pfam" id="PF00665">
    <property type="entry name" value="rve"/>
    <property type="match status" value="1"/>
</dbReference>
<feature type="domain" description="Integrase catalytic" evidence="2">
    <location>
        <begin position="124"/>
        <end position="281"/>
    </location>
</feature>
<dbReference type="GO" id="GO:0003676">
    <property type="term" value="F:nucleic acid binding"/>
    <property type="evidence" value="ECO:0007669"/>
    <property type="project" value="InterPro"/>
</dbReference>
<dbReference type="InterPro" id="IPR050951">
    <property type="entry name" value="Retrovirus_Pol_polyprotein"/>
</dbReference>
<dbReference type="Gene3D" id="1.10.340.70">
    <property type="match status" value="1"/>
</dbReference>
<reference evidence="3 4" key="1">
    <citation type="journal article" date="2018" name="Gigascience">
        <title>Genomes of trombidid mites reveal novel predicted allergens and laterally-transferred genes associated with secondary metabolism.</title>
        <authorList>
            <person name="Dong X."/>
            <person name="Chaisiri K."/>
            <person name="Xia D."/>
            <person name="Armstrong S.D."/>
            <person name="Fang Y."/>
            <person name="Donnelly M.J."/>
            <person name="Kadowaki T."/>
            <person name="McGarry J.W."/>
            <person name="Darby A.C."/>
            <person name="Makepeace B.L."/>
        </authorList>
    </citation>
    <scope>NUCLEOTIDE SEQUENCE [LARGE SCALE GENOMIC DNA]</scope>
    <source>
        <strain evidence="3">UoL-UT</strain>
    </source>
</reference>
<dbReference type="PROSITE" id="PS50994">
    <property type="entry name" value="INTEGRASE"/>
    <property type="match status" value="1"/>
</dbReference>
<dbReference type="Gene3D" id="3.30.420.10">
    <property type="entry name" value="Ribonuclease H-like superfamily/Ribonuclease H"/>
    <property type="match status" value="1"/>
</dbReference>
<dbReference type="FunFam" id="1.10.340.70:FF:000001">
    <property type="entry name" value="Retrovirus-related Pol polyprotein from transposon gypsy-like Protein"/>
    <property type="match status" value="1"/>
</dbReference>
<protein>
    <recommendedName>
        <fullName evidence="1">RNA-directed DNA polymerase</fullName>
        <ecNumber evidence="1">2.7.7.49</ecNumber>
    </recommendedName>
</protein>
<keyword evidence="4" id="KW-1185">Reference proteome</keyword>
<evidence type="ECO:0000256" key="1">
    <source>
        <dbReference type="ARBA" id="ARBA00012493"/>
    </source>
</evidence>
<dbReference type="GO" id="GO:0003964">
    <property type="term" value="F:RNA-directed DNA polymerase activity"/>
    <property type="evidence" value="ECO:0007669"/>
    <property type="project" value="UniProtKB-EC"/>
</dbReference>
<dbReference type="AlphaFoldDB" id="A0A443RWE6"/>
<name>A0A443RWE6_9ACAR</name>
<dbReference type="STRING" id="299467.A0A443RWE6"/>
<dbReference type="PANTHER" id="PTHR37984:SF5">
    <property type="entry name" value="PROTEIN NYNRIN-LIKE"/>
    <property type="match status" value="1"/>
</dbReference>
<organism evidence="3 4">
    <name type="scientific">Leptotrombidium deliense</name>
    <dbReference type="NCBI Taxonomy" id="299467"/>
    <lineage>
        <taxon>Eukaryota</taxon>
        <taxon>Metazoa</taxon>
        <taxon>Ecdysozoa</taxon>
        <taxon>Arthropoda</taxon>
        <taxon>Chelicerata</taxon>
        <taxon>Arachnida</taxon>
        <taxon>Acari</taxon>
        <taxon>Acariformes</taxon>
        <taxon>Trombidiformes</taxon>
        <taxon>Prostigmata</taxon>
        <taxon>Anystina</taxon>
        <taxon>Parasitengona</taxon>
        <taxon>Trombiculoidea</taxon>
        <taxon>Trombiculidae</taxon>
        <taxon>Leptotrombidium</taxon>
    </lineage>
</organism>
<comment type="caution">
    <text evidence="3">The sequence shown here is derived from an EMBL/GenBank/DDBJ whole genome shotgun (WGS) entry which is preliminary data.</text>
</comment>